<dbReference type="GO" id="GO:0003700">
    <property type="term" value="F:DNA-binding transcription factor activity"/>
    <property type="evidence" value="ECO:0007669"/>
    <property type="project" value="InterPro"/>
</dbReference>
<evidence type="ECO:0000256" key="1">
    <source>
        <dbReference type="ARBA" id="ARBA00023015"/>
    </source>
</evidence>
<dbReference type="Gene3D" id="1.10.1660.10">
    <property type="match status" value="1"/>
</dbReference>
<feature type="domain" description="HTH merR-type" evidence="5">
    <location>
        <begin position="1"/>
        <end position="63"/>
    </location>
</feature>
<dbReference type="SUPFAM" id="SSF46955">
    <property type="entry name" value="Putative DNA-binding domain"/>
    <property type="match status" value="1"/>
</dbReference>
<gene>
    <name evidence="6" type="ORF">SVIO_071590</name>
</gene>
<keyword evidence="1" id="KW-0805">Transcription regulation</keyword>
<evidence type="ECO:0000313" key="6">
    <source>
        <dbReference type="EMBL" id="GDY56536.1"/>
    </source>
</evidence>
<proteinExistence type="predicted"/>
<dbReference type="Pfam" id="PF13411">
    <property type="entry name" value="MerR_1"/>
    <property type="match status" value="1"/>
</dbReference>
<dbReference type="PANTHER" id="PTHR30204:SF94">
    <property type="entry name" value="HEAVY METAL-DEPENDENT TRANSCRIPTIONAL REGULATOR HI_0293-RELATED"/>
    <property type="match status" value="1"/>
</dbReference>
<comment type="caution">
    <text evidence="6">The sequence shown here is derived from an EMBL/GenBank/DDBJ whole genome shotgun (WGS) entry which is preliminary data.</text>
</comment>
<dbReference type="InterPro" id="IPR000551">
    <property type="entry name" value="MerR-type_HTH_dom"/>
</dbReference>
<evidence type="ECO:0000256" key="2">
    <source>
        <dbReference type="ARBA" id="ARBA00023125"/>
    </source>
</evidence>
<accession>A0A4D4LBF5</accession>
<dbReference type="PRINTS" id="PR00040">
    <property type="entry name" value="HTHMERR"/>
</dbReference>
<reference evidence="6 7" key="1">
    <citation type="journal article" date="2020" name="Int. J. Syst. Evol. Microbiol.">
        <title>Reclassification of Streptomyces castelarensis and Streptomyces sporoclivatus as later heterotypic synonyms of Streptomyces antimycoticus.</title>
        <authorList>
            <person name="Komaki H."/>
            <person name="Tamura T."/>
        </authorList>
    </citation>
    <scope>NUCLEOTIDE SEQUENCE [LARGE SCALE GENOMIC DNA]</scope>
    <source>
        <strain evidence="6 7">NBRC 13459</strain>
    </source>
</reference>
<evidence type="ECO:0000256" key="3">
    <source>
        <dbReference type="ARBA" id="ARBA00023163"/>
    </source>
</evidence>
<dbReference type="GO" id="GO:0003677">
    <property type="term" value="F:DNA binding"/>
    <property type="evidence" value="ECO:0007669"/>
    <property type="project" value="UniProtKB-KW"/>
</dbReference>
<dbReference type="Proteomes" id="UP000301309">
    <property type="component" value="Unassembled WGS sequence"/>
</dbReference>
<dbReference type="InterPro" id="IPR009061">
    <property type="entry name" value="DNA-bd_dom_put_sf"/>
</dbReference>
<dbReference type="PANTHER" id="PTHR30204">
    <property type="entry name" value="REDOX-CYCLING DRUG-SENSING TRANSCRIPTIONAL ACTIVATOR SOXR"/>
    <property type="match status" value="1"/>
</dbReference>
<keyword evidence="3" id="KW-0804">Transcription</keyword>
<feature type="region of interest" description="Disordered" evidence="4">
    <location>
        <begin position="117"/>
        <end position="155"/>
    </location>
</feature>
<organism evidence="6 7">
    <name type="scientific">Streptomyces violaceusniger</name>
    <dbReference type="NCBI Taxonomy" id="68280"/>
    <lineage>
        <taxon>Bacteria</taxon>
        <taxon>Bacillati</taxon>
        <taxon>Actinomycetota</taxon>
        <taxon>Actinomycetes</taxon>
        <taxon>Kitasatosporales</taxon>
        <taxon>Streptomycetaceae</taxon>
        <taxon>Streptomyces</taxon>
        <taxon>Streptomyces violaceusniger group</taxon>
    </lineage>
</organism>
<dbReference type="EMBL" id="BJHW01000001">
    <property type="protein sequence ID" value="GDY56536.1"/>
    <property type="molecule type" value="Genomic_DNA"/>
</dbReference>
<keyword evidence="7" id="KW-1185">Reference proteome</keyword>
<evidence type="ECO:0000259" key="5">
    <source>
        <dbReference type="PROSITE" id="PS50937"/>
    </source>
</evidence>
<dbReference type="PROSITE" id="PS50937">
    <property type="entry name" value="HTH_MERR_2"/>
    <property type="match status" value="1"/>
</dbReference>
<sequence>MAKATGATTRALRFYEERGLLSSARAVNGYRMYDEQAVRRVANIRYLLDAGLTLDDIEHFGACLDGDLPSSRPAEAMLDIARRRLSVLDDRIASLARVRDELAGRLAAASGGRSVVSPARSVRLAEQPGHQRADGAAERGGDEGEKGGTAAVRHL</sequence>
<dbReference type="SMART" id="SM00422">
    <property type="entry name" value="HTH_MERR"/>
    <property type="match status" value="1"/>
</dbReference>
<protein>
    <recommendedName>
        <fullName evidence="5">HTH merR-type domain-containing protein</fullName>
    </recommendedName>
</protein>
<feature type="compositionally biased region" description="Basic and acidic residues" evidence="4">
    <location>
        <begin position="129"/>
        <end position="146"/>
    </location>
</feature>
<evidence type="ECO:0000256" key="4">
    <source>
        <dbReference type="SAM" id="MobiDB-lite"/>
    </source>
</evidence>
<keyword evidence="2" id="KW-0238">DNA-binding</keyword>
<name>A0A4D4LBF5_STRVO</name>
<evidence type="ECO:0000313" key="7">
    <source>
        <dbReference type="Proteomes" id="UP000301309"/>
    </source>
</evidence>
<dbReference type="AlphaFoldDB" id="A0A4D4LBF5"/>
<dbReference type="InterPro" id="IPR047057">
    <property type="entry name" value="MerR_fam"/>
</dbReference>